<accession>A0A1E7JRQ2</accession>
<gene>
    <name evidence="5" type="ORF">AN216_25270</name>
</gene>
<dbReference type="Proteomes" id="UP000176101">
    <property type="component" value="Unassembled WGS sequence"/>
</dbReference>
<keyword evidence="6" id="KW-1185">Reference proteome</keyword>
<dbReference type="PROSITE" id="PS51186">
    <property type="entry name" value="GNAT"/>
    <property type="match status" value="1"/>
</dbReference>
<protein>
    <recommendedName>
        <fullName evidence="4">N-acetyltransferase domain-containing protein</fullName>
    </recommendedName>
</protein>
<dbReference type="GO" id="GO:0016747">
    <property type="term" value="F:acyltransferase activity, transferring groups other than amino-acyl groups"/>
    <property type="evidence" value="ECO:0007669"/>
    <property type="project" value="InterPro"/>
</dbReference>
<feature type="domain" description="N-acetyltransferase" evidence="4">
    <location>
        <begin position="15"/>
        <end position="179"/>
    </location>
</feature>
<evidence type="ECO:0000256" key="3">
    <source>
        <dbReference type="ARBA" id="ARBA00038502"/>
    </source>
</evidence>
<dbReference type="EMBL" id="LJGU01000158">
    <property type="protein sequence ID" value="OEU91441.1"/>
    <property type="molecule type" value="Genomic_DNA"/>
</dbReference>
<dbReference type="AlphaFoldDB" id="A0A1E7JRQ2"/>
<dbReference type="RefSeq" id="WP_070199026.1">
    <property type="nucleotide sequence ID" value="NZ_LJGU01000158.1"/>
</dbReference>
<sequence>MSHFETLLPIRDSLVQLRPLAHRDADRYAEGTRDGDVLRYAHLPLSEYTAEIVRQLVDTVVAEGLREGTLLVLTIADAVTDEFLGSVVLFDVREDRAEVGFWLAPWARGRGVAGRALDLVSGLARTAGLTALEARTLPENAASRRLLERGGFTCGGEPAESVTPDGELRATLHYDQRLDA</sequence>
<name>A0A1E7JRQ2_9ACTN</name>
<dbReference type="OrthoDB" id="2061990at2"/>
<evidence type="ECO:0000256" key="1">
    <source>
        <dbReference type="ARBA" id="ARBA00022679"/>
    </source>
</evidence>
<keyword evidence="2" id="KW-0012">Acyltransferase</keyword>
<dbReference type="InterPro" id="IPR016181">
    <property type="entry name" value="Acyl_CoA_acyltransferase"/>
</dbReference>
<dbReference type="InterPro" id="IPR000182">
    <property type="entry name" value="GNAT_dom"/>
</dbReference>
<evidence type="ECO:0000259" key="4">
    <source>
        <dbReference type="PROSITE" id="PS51186"/>
    </source>
</evidence>
<reference evidence="5 6" key="1">
    <citation type="journal article" date="2016" name="Front. Microbiol.">
        <title>Comparative Genomics Analysis of Streptomyces Species Reveals Their Adaptation to the Marine Environment and Their Diversity at the Genomic Level.</title>
        <authorList>
            <person name="Tian X."/>
            <person name="Zhang Z."/>
            <person name="Yang T."/>
            <person name="Chen M."/>
            <person name="Li J."/>
            <person name="Chen F."/>
            <person name="Yang J."/>
            <person name="Li W."/>
            <person name="Zhang B."/>
            <person name="Zhang Z."/>
            <person name="Wu J."/>
            <person name="Zhang C."/>
            <person name="Long L."/>
            <person name="Xiao J."/>
        </authorList>
    </citation>
    <scope>NUCLEOTIDE SEQUENCE [LARGE SCALE GENOMIC DNA]</scope>
    <source>
        <strain evidence="5 6">SCSIO 02100</strain>
    </source>
</reference>
<dbReference type="PANTHER" id="PTHR43792:SF8">
    <property type="entry name" value="[RIBOSOMAL PROTEIN US5]-ALANINE N-ACETYLTRANSFERASE"/>
    <property type="match status" value="1"/>
</dbReference>
<organism evidence="5 6">
    <name type="scientific">Streptomyces oceani</name>
    <dbReference type="NCBI Taxonomy" id="1075402"/>
    <lineage>
        <taxon>Bacteria</taxon>
        <taxon>Bacillati</taxon>
        <taxon>Actinomycetota</taxon>
        <taxon>Actinomycetes</taxon>
        <taxon>Kitasatosporales</taxon>
        <taxon>Streptomycetaceae</taxon>
        <taxon>Streptomyces</taxon>
    </lineage>
</organism>
<dbReference type="Pfam" id="PF13302">
    <property type="entry name" value="Acetyltransf_3"/>
    <property type="match status" value="1"/>
</dbReference>
<comment type="similarity">
    <text evidence="3">Belongs to the acetyltransferase family. RimJ subfamily.</text>
</comment>
<evidence type="ECO:0000256" key="2">
    <source>
        <dbReference type="ARBA" id="ARBA00023315"/>
    </source>
</evidence>
<dbReference type="SUPFAM" id="SSF55729">
    <property type="entry name" value="Acyl-CoA N-acyltransferases (Nat)"/>
    <property type="match status" value="1"/>
</dbReference>
<proteinExistence type="inferred from homology"/>
<dbReference type="InterPro" id="IPR051531">
    <property type="entry name" value="N-acetyltransferase"/>
</dbReference>
<dbReference type="STRING" id="1075402.AN216_25270"/>
<comment type="caution">
    <text evidence="5">The sequence shown here is derived from an EMBL/GenBank/DDBJ whole genome shotgun (WGS) entry which is preliminary data.</text>
</comment>
<dbReference type="Gene3D" id="3.40.630.30">
    <property type="match status" value="1"/>
</dbReference>
<keyword evidence="1" id="KW-0808">Transferase</keyword>
<evidence type="ECO:0000313" key="6">
    <source>
        <dbReference type="Proteomes" id="UP000176101"/>
    </source>
</evidence>
<dbReference type="PANTHER" id="PTHR43792">
    <property type="entry name" value="GNAT FAMILY, PUTATIVE (AFU_ORTHOLOGUE AFUA_3G00765)-RELATED-RELATED"/>
    <property type="match status" value="1"/>
</dbReference>
<evidence type="ECO:0000313" key="5">
    <source>
        <dbReference type="EMBL" id="OEU91441.1"/>
    </source>
</evidence>